<keyword evidence="1" id="KW-0812">Transmembrane</keyword>
<accession>W2V190</accession>
<feature type="transmembrane region" description="Helical" evidence="1">
    <location>
        <begin position="60"/>
        <end position="78"/>
    </location>
</feature>
<evidence type="ECO:0000256" key="1">
    <source>
        <dbReference type="SAM" id="Phobius"/>
    </source>
</evidence>
<dbReference type="EMBL" id="AXCJ01000005">
    <property type="protein sequence ID" value="ETO91427.1"/>
    <property type="molecule type" value="Genomic_DNA"/>
</dbReference>
<gene>
    <name evidence="2" type="ORF">P857_342</name>
</gene>
<evidence type="ECO:0000313" key="2">
    <source>
        <dbReference type="EMBL" id="ETO91427.1"/>
    </source>
</evidence>
<proteinExistence type="predicted"/>
<comment type="caution">
    <text evidence="2">The sequence shown here is derived from an EMBL/GenBank/DDBJ whole genome shotgun (WGS) entry which is preliminary data.</text>
</comment>
<keyword evidence="1" id="KW-1133">Transmembrane helix</keyword>
<name>W2V190_9RICK</name>
<dbReference type="Proteomes" id="UP000018951">
    <property type="component" value="Unassembled WGS sequence"/>
</dbReference>
<reference evidence="2 3" key="1">
    <citation type="journal article" date="2013" name="PLoS ONE">
        <title>Bacterial endosymbiosis in a chordate host: long-term co-evolution and conservation of secondary metabolism.</title>
        <authorList>
            <person name="Kwan J.C."/>
            <person name="Schmidt E.W."/>
        </authorList>
    </citation>
    <scope>NUCLEOTIDE SEQUENCE [LARGE SCALE GENOMIC DNA]</scope>
    <source>
        <strain evidence="3">L6</strain>
    </source>
</reference>
<dbReference type="AlphaFoldDB" id="W2V190"/>
<keyword evidence="1" id="KW-0472">Membrane</keyword>
<organism evidence="2 3">
    <name type="scientific">Candidatus Xenolissoclinum pacificiensis L6</name>
    <dbReference type="NCBI Taxonomy" id="1401685"/>
    <lineage>
        <taxon>Bacteria</taxon>
        <taxon>Pseudomonadati</taxon>
        <taxon>Pseudomonadota</taxon>
        <taxon>Alphaproteobacteria</taxon>
        <taxon>Rickettsiales</taxon>
        <taxon>Anaplasmataceae</taxon>
        <taxon>Candidatus Xenolissoclinum</taxon>
    </lineage>
</organism>
<feature type="transmembrane region" description="Helical" evidence="1">
    <location>
        <begin position="29"/>
        <end position="48"/>
    </location>
</feature>
<protein>
    <submittedName>
        <fullName evidence="2">Uncharacterized protein</fullName>
    </submittedName>
</protein>
<sequence length="97" mass="11209">MKDREDKSDFSNCKAKCLFSFISAKKISILDGNLSICLLYIMGLIRFFLPGGVLYSSDRFFLSITFILYYISALNIFCQFTGKIYICFHLLENFLSL</sequence>
<keyword evidence="3" id="KW-1185">Reference proteome</keyword>
<evidence type="ECO:0000313" key="3">
    <source>
        <dbReference type="Proteomes" id="UP000018951"/>
    </source>
</evidence>